<proteinExistence type="inferred from homology"/>
<evidence type="ECO:0000313" key="10">
    <source>
        <dbReference type="Proteomes" id="UP000323454"/>
    </source>
</evidence>
<feature type="transmembrane region" description="Helical" evidence="8">
    <location>
        <begin position="64"/>
        <end position="86"/>
    </location>
</feature>
<sequence length="325" mass="33251">MGNGSILGTVIPLFALVLVGYAASYFPAFESVATSQAINNFVFWVALPALLFSSVATADLSAGIPWSFVLANLLAIAVIYVFGFLFSRAAFRRDAPTGLVTGMLAGYGNVAYLGVPLLVGTQGAAAALPVALGQLIHNLSFMISYPAVAAVLSARAAGPGAARTTTLTRDITRSVVLNPVTLSVAAGLVFAILRIGLPGPLAHTTQLLGGAAAPGALFTLGLTLRRAVAAFRDGSVRVSEVGLTVGVKLVAMPLLALLLVTFVIHLPPIWAYTTVVLCGLPNAVTAYVLAQQSKVAVQQAAAAVVFSTLGSVLTLSVLTGLLAHT</sequence>
<gene>
    <name evidence="9" type="ORF">F0L68_09990</name>
</gene>
<evidence type="ECO:0000256" key="8">
    <source>
        <dbReference type="SAM" id="Phobius"/>
    </source>
</evidence>
<dbReference type="PANTHER" id="PTHR36838">
    <property type="entry name" value="AUXIN EFFLUX CARRIER FAMILY PROTEIN"/>
    <property type="match status" value="1"/>
</dbReference>
<feature type="transmembrane region" description="Helical" evidence="8">
    <location>
        <begin position="270"/>
        <end position="290"/>
    </location>
</feature>
<dbReference type="EMBL" id="VUOB01000016">
    <property type="protein sequence ID" value="KAA2263481.1"/>
    <property type="molecule type" value="Genomic_DNA"/>
</dbReference>
<dbReference type="OrthoDB" id="3435874at2"/>
<dbReference type="InterPro" id="IPR004776">
    <property type="entry name" value="Mem_transp_PIN-like"/>
</dbReference>
<reference evidence="9 10" key="2">
    <citation type="submission" date="2019-09" db="EMBL/GenBank/DDBJ databases">
        <authorList>
            <person name="Jin C."/>
        </authorList>
    </citation>
    <scope>NUCLEOTIDE SEQUENCE [LARGE SCALE GENOMIC DNA]</scope>
    <source>
        <strain evidence="9 10">AN110305</strain>
    </source>
</reference>
<keyword evidence="10" id="KW-1185">Reference proteome</keyword>
<dbReference type="Proteomes" id="UP000323454">
    <property type="component" value="Unassembled WGS sequence"/>
</dbReference>
<feature type="transmembrane region" description="Helical" evidence="8">
    <location>
        <begin position="245"/>
        <end position="264"/>
    </location>
</feature>
<evidence type="ECO:0000256" key="4">
    <source>
        <dbReference type="ARBA" id="ARBA00022475"/>
    </source>
</evidence>
<comment type="caution">
    <text evidence="9">The sequence shown here is derived from an EMBL/GenBank/DDBJ whole genome shotgun (WGS) entry which is preliminary data.</text>
</comment>
<feature type="transmembrane region" description="Helical" evidence="8">
    <location>
        <begin position="98"/>
        <end position="115"/>
    </location>
</feature>
<name>A0A5B2XKS4_9PSEU</name>
<evidence type="ECO:0000256" key="7">
    <source>
        <dbReference type="ARBA" id="ARBA00023136"/>
    </source>
</evidence>
<dbReference type="AlphaFoldDB" id="A0A5B2XKS4"/>
<feature type="transmembrane region" description="Helical" evidence="8">
    <location>
        <begin position="175"/>
        <end position="195"/>
    </location>
</feature>
<keyword evidence="6 8" id="KW-1133">Transmembrane helix</keyword>
<reference evidence="9 10" key="1">
    <citation type="submission" date="2019-09" db="EMBL/GenBank/DDBJ databases">
        <title>Goodfellowia gen. nov., a new genus of the Pseudonocardineae related to Actinoalloteichus, containing Goodfellowia coeruleoviolacea gen. nov., comb. nov. gen. nov., comb. nov.</title>
        <authorList>
            <person name="Labeda D."/>
        </authorList>
    </citation>
    <scope>NUCLEOTIDE SEQUENCE [LARGE SCALE GENOMIC DNA]</scope>
    <source>
        <strain evidence="9 10">AN110305</strain>
    </source>
</reference>
<dbReference type="GO" id="GO:0005886">
    <property type="term" value="C:plasma membrane"/>
    <property type="evidence" value="ECO:0007669"/>
    <property type="project" value="UniProtKB-SubCell"/>
</dbReference>
<organism evidence="9 10">
    <name type="scientific">Solihabitans fulvus</name>
    <dbReference type="NCBI Taxonomy" id="1892852"/>
    <lineage>
        <taxon>Bacteria</taxon>
        <taxon>Bacillati</taxon>
        <taxon>Actinomycetota</taxon>
        <taxon>Actinomycetes</taxon>
        <taxon>Pseudonocardiales</taxon>
        <taxon>Pseudonocardiaceae</taxon>
        <taxon>Solihabitans</taxon>
    </lineage>
</organism>
<feature type="transmembrane region" description="Helical" evidence="8">
    <location>
        <begin position="6"/>
        <end position="29"/>
    </location>
</feature>
<keyword evidence="4" id="KW-1003">Cell membrane</keyword>
<evidence type="ECO:0000256" key="5">
    <source>
        <dbReference type="ARBA" id="ARBA00022692"/>
    </source>
</evidence>
<evidence type="ECO:0000256" key="6">
    <source>
        <dbReference type="ARBA" id="ARBA00022989"/>
    </source>
</evidence>
<evidence type="ECO:0000313" key="9">
    <source>
        <dbReference type="EMBL" id="KAA2263481.1"/>
    </source>
</evidence>
<feature type="transmembrane region" description="Helical" evidence="8">
    <location>
        <begin position="207"/>
        <end position="224"/>
    </location>
</feature>
<dbReference type="InterPro" id="IPR038770">
    <property type="entry name" value="Na+/solute_symporter_sf"/>
</dbReference>
<feature type="transmembrane region" description="Helical" evidence="8">
    <location>
        <begin position="302"/>
        <end position="323"/>
    </location>
</feature>
<keyword evidence="5 8" id="KW-0812">Transmembrane</keyword>
<evidence type="ECO:0000256" key="3">
    <source>
        <dbReference type="ARBA" id="ARBA00022448"/>
    </source>
</evidence>
<keyword evidence="3" id="KW-0813">Transport</keyword>
<dbReference type="GO" id="GO:0055085">
    <property type="term" value="P:transmembrane transport"/>
    <property type="evidence" value="ECO:0007669"/>
    <property type="project" value="InterPro"/>
</dbReference>
<evidence type="ECO:0000256" key="1">
    <source>
        <dbReference type="ARBA" id="ARBA00004651"/>
    </source>
</evidence>
<dbReference type="PANTHER" id="PTHR36838:SF3">
    <property type="entry name" value="TRANSPORTER AUXIN EFFLUX CARRIER EC FAMILY"/>
    <property type="match status" value="1"/>
</dbReference>
<comment type="similarity">
    <text evidence="2">Belongs to the auxin efflux carrier (TC 2.A.69) family.</text>
</comment>
<evidence type="ECO:0000256" key="2">
    <source>
        <dbReference type="ARBA" id="ARBA00010145"/>
    </source>
</evidence>
<feature type="transmembrane region" description="Helical" evidence="8">
    <location>
        <begin position="41"/>
        <end position="58"/>
    </location>
</feature>
<protein>
    <submittedName>
        <fullName evidence="9">AEC family transporter</fullName>
    </submittedName>
</protein>
<dbReference type="Gene3D" id="1.20.1530.20">
    <property type="match status" value="1"/>
</dbReference>
<accession>A0A5B2XKS4</accession>
<feature type="transmembrane region" description="Helical" evidence="8">
    <location>
        <begin position="135"/>
        <end position="154"/>
    </location>
</feature>
<comment type="subcellular location">
    <subcellularLocation>
        <location evidence="1">Cell membrane</location>
        <topology evidence="1">Multi-pass membrane protein</topology>
    </subcellularLocation>
</comment>
<keyword evidence="7 8" id="KW-0472">Membrane</keyword>
<dbReference type="Pfam" id="PF03547">
    <property type="entry name" value="Mem_trans"/>
    <property type="match status" value="1"/>
</dbReference>
<dbReference type="RefSeq" id="WP_149849213.1">
    <property type="nucleotide sequence ID" value="NZ_VUOB01000016.1"/>
</dbReference>